<protein>
    <submittedName>
        <fullName evidence="3">Pilus assembly protein TadG-related protein</fullName>
    </submittedName>
</protein>
<dbReference type="InterPro" id="IPR018705">
    <property type="entry name" value="DUF2134_membrane"/>
</dbReference>
<dbReference type="RefSeq" id="WP_252853331.1">
    <property type="nucleotide sequence ID" value="NZ_JAMXLR010000051.1"/>
</dbReference>
<gene>
    <name evidence="3" type="ORF">NG895_15020</name>
</gene>
<organism evidence="3 4">
    <name type="scientific">Aeoliella straminimaris</name>
    <dbReference type="NCBI Taxonomy" id="2954799"/>
    <lineage>
        <taxon>Bacteria</taxon>
        <taxon>Pseudomonadati</taxon>
        <taxon>Planctomycetota</taxon>
        <taxon>Planctomycetia</taxon>
        <taxon>Pirellulales</taxon>
        <taxon>Lacipirellulaceae</taxon>
        <taxon>Aeoliella</taxon>
    </lineage>
</organism>
<feature type="domain" description="DUF2134" evidence="2">
    <location>
        <begin position="54"/>
        <end position="156"/>
    </location>
</feature>
<accession>A0A9X2JH92</accession>
<proteinExistence type="predicted"/>
<reference evidence="3" key="1">
    <citation type="submission" date="2022-06" db="EMBL/GenBank/DDBJ databases">
        <title>Aeoliella straminimaris, a novel planctomycete from sediments.</title>
        <authorList>
            <person name="Vitorino I.R."/>
            <person name="Lage O.M."/>
        </authorList>
    </citation>
    <scope>NUCLEOTIDE SEQUENCE</scope>
    <source>
        <strain evidence="3">ICT_H6.2</strain>
    </source>
</reference>
<evidence type="ECO:0000256" key="1">
    <source>
        <dbReference type="SAM" id="Phobius"/>
    </source>
</evidence>
<name>A0A9X2JH92_9BACT</name>
<dbReference type="Pfam" id="PF09977">
    <property type="entry name" value="Tad_C"/>
    <property type="match status" value="1"/>
</dbReference>
<evidence type="ECO:0000313" key="3">
    <source>
        <dbReference type="EMBL" id="MCO6045222.1"/>
    </source>
</evidence>
<sequence length="359" mass="38482">MRRNIRNERRGAIVVLSALLMAALVGMVAYAIDHGYLLKLQTDLQKAADASALAGVQDLIRQADGTQDVAAAKQTVINYVRNNLGEEGFQVALDDIQIGRYDPDTIYTGLQLLNTGTFDTVRVTLRRDGALNPQAPLFFARVFGHDEAAIYATGTAVLQKAQGMAPGAEILPFATPKELWDSLSPGDLWTAYGNGKIADESGAEVPGNWGTVDVGYTGNSSSDLNDQILNGLRQADLDALVADGRTSNTEYLDSAEPAWMQGDTGLSSGLKQSVQLVHGSKKLIPIYDQLANPNGSHVDFHVIGWGVVTVIDSVWSGSTNTSVVLEKSHWMNGKLRPKGTLGWGDVVIEGAYTSPVLVE</sequence>
<dbReference type="EMBL" id="JAMXLR010000051">
    <property type="protein sequence ID" value="MCO6045222.1"/>
    <property type="molecule type" value="Genomic_DNA"/>
</dbReference>
<evidence type="ECO:0000313" key="4">
    <source>
        <dbReference type="Proteomes" id="UP001155241"/>
    </source>
</evidence>
<dbReference type="AlphaFoldDB" id="A0A9X2JH92"/>
<comment type="caution">
    <text evidence="3">The sequence shown here is derived from an EMBL/GenBank/DDBJ whole genome shotgun (WGS) entry which is preliminary data.</text>
</comment>
<keyword evidence="4" id="KW-1185">Reference proteome</keyword>
<evidence type="ECO:0000259" key="2">
    <source>
        <dbReference type="Pfam" id="PF09977"/>
    </source>
</evidence>
<feature type="transmembrane region" description="Helical" evidence="1">
    <location>
        <begin position="12"/>
        <end position="32"/>
    </location>
</feature>
<dbReference type="Proteomes" id="UP001155241">
    <property type="component" value="Unassembled WGS sequence"/>
</dbReference>
<keyword evidence="1" id="KW-0472">Membrane</keyword>
<keyword evidence="1" id="KW-1133">Transmembrane helix</keyword>
<keyword evidence="1" id="KW-0812">Transmembrane</keyword>